<dbReference type="GO" id="GO:0005886">
    <property type="term" value="C:plasma membrane"/>
    <property type="evidence" value="ECO:0007669"/>
    <property type="project" value="TreeGrafter"/>
</dbReference>
<dbReference type="SMART" id="SM00564">
    <property type="entry name" value="PQQ"/>
    <property type="match status" value="4"/>
</dbReference>
<evidence type="ECO:0000256" key="2">
    <source>
        <dbReference type="ARBA" id="ARBA00004653"/>
    </source>
</evidence>
<evidence type="ECO:0000256" key="3">
    <source>
        <dbReference type="ARBA" id="ARBA00022692"/>
    </source>
</evidence>
<evidence type="ECO:0000256" key="10">
    <source>
        <dbReference type="ARBA" id="ARBA00038928"/>
    </source>
</evidence>
<keyword evidence="8 13" id="KW-0472">Membrane</keyword>
<dbReference type="FunFam" id="3.40.50.1820:FF:000084">
    <property type="entry name" value="Isoprenylcysteine alpha-carbonyl methylesterase ICME"/>
    <property type="match status" value="1"/>
</dbReference>
<proteinExistence type="inferred from homology"/>
<evidence type="ECO:0000259" key="14">
    <source>
        <dbReference type="Pfam" id="PF20434"/>
    </source>
</evidence>
<evidence type="ECO:0000256" key="13">
    <source>
        <dbReference type="SAM" id="Phobius"/>
    </source>
</evidence>
<accession>A0AAD5I7D1</accession>
<feature type="compositionally biased region" description="Low complexity" evidence="12">
    <location>
        <begin position="836"/>
        <end position="847"/>
    </location>
</feature>
<dbReference type="InterPro" id="IPR015943">
    <property type="entry name" value="WD40/YVTN_repeat-like_dom_sf"/>
</dbReference>
<dbReference type="GO" id="GO:0000139">
    <property type="term" value="C:Golgi membrane"/>
    <property type="evidence" value="ECO:0007669"/>
    <property type="project" value="UniProtKB-SubCell"/>
</dbReference>
<feature type="region of interest" description="Disordered" evidence="12">
    <location>
        <begin position="835"/>
        <end position="887"/>
    </location>
</feature>
<dbReference type="InterPro" id="IPR011047">
    <property type="entry name" value="Quinoprotein_ADH-like_sf"/>
</dbReference>
<dbReference type="InterPro" id="IPR049492">
    <property type="entry name" value="BD-FAE-like_dom"/>
</dbReference>
<evidence type="ECO:0000256" key="8">
    <source>
        <dbReference type="ARBA" id="ARBA00023136"/>
    </source>
</evidence>
<comment type="similarity">
    <text evidence="9">Belongs to the AB hydrolase superfamily. Isoprenylcysteine methylesterase family.</text>
</comment>
<evidence type="ECO:0000313" key="16">
    <source>
        <dbReference type="Proteomes" id="UP001064489"/>
    </source>
</evidence>
<evidence type="ECO:0000313" key="15">
    <source>
        <dbReference type="EMBL" id="KAI9154335.1"/>
    </source>
</evidence>
<evidence type="ECO:0000256" key="7">
    <source>
        <dbReference type="ARBA" id="ARBA00023034"/>
    </source>
</evidence>
<dbReference type="GO" id="GO:0009793">
    <property type="term" value="P:embryo development ending in seed dormancy"/>
    <property type="evidence" value="ECO:0007669"/>
    <property type="project" value="TreeGrafter"/>
</dbReference>
<keyword evidence="7" id="KW-0333">Golgi apparatus</keyword>
<dbReference type="InterPro" id="IPR045301">
    <property type="entry name" value="GEX3-like"/>
</dbReference>
<dbReference type="SUPFAM" id="SSF50998">
    <property type="entry name" value="Quinoprotein alcohol dehydrogenase-like"/>
    <property type="match status" value="1"/>
</dbReference>
<dbReference type="Gene3D" id="2.130.10.10">
    <property type="entry name" value="YVTN repeat-like/Quinoprotein amine dehydrogenase"/>
    <property type="match status" value="1"/>
</dbReference>
<keyword evidence="6 13" id="KW-1133">Transmembrane helix</keyword>
<organism evidence="15 16">
    <name type="scientific">Acer negundo</name>
    <name type="common">Box elder</name>
    <dbReference type="NCBI Taxonomy" id="4023"/>
    <lineage>
        <taxon>Eukaryota</taxon>
        <taxon>Viridiplantae</taxon>
        <taxon>Streptophyta</taxon>
        <taxon>Embryophyta</taxon>
        <taxon>Tracheophyta</taxon>
        <taxon>Spermatophyta</taxon>
        <taxon>Magnoliopsida</taxon>
        <taxon>eudicotyledons</taxon>
        <taxon>Gunneridae</taxon>
        <taxon>Pentapetalae</taxon>
        <taxon>rosids</taxon>
        <taxon>malvids</taxon>
        <taxon>Sapindales</taxon>
        <taxon>Sapindaceae</taxon>
        <taxon>Hippocastanoideae</taxon>
        <taxon>Acereae</taxon>
        <taxon>Acer</taxon>
    </lineage>
</organism>
<dbReference type="Pfam" id="PF20434">
    <property type="entry name" value="BD-FAE"/>
    <property type="match status" value="1"/>
</dbReference>
<evidence type="ECO:0000256" key="1">
    <source>
        <dbReference type="ARBA" id="ARBA00004586"/>
    </source>
</evidence>
<protein>
    <recommendedName>
        <fullName evidence="10">protein-S-isoprenylcysteine alpha-carbonyl methylesterase</fullName>
        <ecNumber evidence="10">3.1.1.n2</ecNumber>
    </recommendedName>
</protein>
<sequence>MGTSMGCWTLQVANLRPCALQDRKEGGNDESVAAVTTTFATEVTLTGVAYYYFFSSQVRRSIVYGDQPRNRLDLYLPTHIDEPKPVVVFVTGGAWIIGYKAWGSLLGRQLAERDIIVACVDYRNFPQGTISDMVTDVSQGISFICDYIADYGGDPKRIYLMGQSAGAHISSCALLEQAIKESRGGENISWSVSQIKTYFGLSGGYNLFNLVDRFHNRGLDRSIFLSIMEGEESLEKFSPEIRIKDPSIRDAISLLPPIILFHGTSDYSIPSDASKDFADALRRSGASAELILYDGKTYRLVSATKVPLEGTPFRLSTPLIGEDGKIYSCSEKTLFAFESNGYIAWSLDLDFKCNVGMPPVHGGRGTMYLVAEQTVLKVNFLKMGTSESATQVFFGPGPGQQKPDEIIGVAVSTLSSLVFINVKNRGLFAFAMHGQLLWSVGPVLDQFGYRQGCRRTVTDCYFTSVPVIDQCEASIYISNSQGELYSLSIRSPHFNWIQDFSSFDKVYTVTPGNNGRLYVIIPFKAFVLALDASSGNVLWQGSTGPLSAAEYAPVVDSNGWISVGSLDGFLYSFSPTGTLKKFSNSATFDSVIQVSPLLACSGNAIYLSQTEMSGKIIHTNGGFTYVSATKPRTAVFSLLVPATGSIYWSESYPAQFSSLLSQSDLQHFVLDESLLIAFVTAASQKLASSCSQARPKPPGNQRAILLFLFFESLVLLVLMALVPFCCKFWRKKKLQGQNLGNFLEKRRWLQLKKKTVDRRIAELEQKKGAEEVVGNLVEERQGIERKLSRTYSLGRDGGAGLQSKSLLPLYDFKTTSRSYSLRDAKNESVKIFQTLSDTSSSRKSSSSDSEEEVKDSKSKAPLEAESSSDEDGIVEKSTSEPSSSLRVYTNPLFVEKEKQEDHEALSTHHLRRMFLKRRTLYLTQ</sequence>
<dbReference type="GO" id="GO:0016787">
    <property type="term" value="F:hydrolase activity"/>
    <property type="evidence" value="ECO:0007669"/>
    <property type="project" value="UniProtKB-KW"/>
</dbReference>
<dbReference type="PANTHER" id="PTHR37253:SF1">
    <property type="entry name" value="PROTEIN GAMETE EXPRESSED 3"/>
    <property type="match status" value="1"/>
</dbReference>
<dbReference type="Gene3D" id="3.40.50.1820">
    <property type="entry name" value="alpha/beta hydrolase"/>
    <property type="match status" value="1"/>
</dbReference>
<comment type="subcellular location">
    <subcellularLocation>
        <location evidence="1">Endoplasmic reticulum membrane</location>
    </subcellularLocation>
    <subcellularLocation>
        <location evidence="2">Golgi apparatus membrane</location>
        <topology evidence="2">Multi-pass membrane protein</topology>
    </subcellularLocation>
</comment>
<dbReference type="InterPro" id="IPR029058">
    <property type="entry name" value="AB_hydrolase_fold"/>
</dbReference>
<comment type="catalytic activity">
    <reaction evidence="11">
        <text>[protein]-C-terminal S-[(2E,6E)-farnesyl]-L-cysteine methyl ester + H2O = [protein]-C-terminal S-[(2E,6E)-farnesyl]-L-cysteine + methanol + H(+)</text>
        <dbReference type="Rhea" id="RHEA:48520"/>
        <dbReference type="Rhea" id="RHEA-COMP:12125"/>
        <dbReference type="Rhea" id="RHEA-COMP:12126"/>
        <dbReference type="ChEBI" id="CHEBI:15377"/>
        <dbReference type="ChEBI" id="CHEBI:15378"/>
        <dbReference type="ChEBI" id="CHEBI:17790"/>
        <dbReference type="ChEBI" id="CHEBI:90510"/>
        <dbReference type="ChEBI" id="CHEBI:90511"/>
        <dbReference type="EC" id="3.1.1.n2"/>
    </reaction>
</comment>
<dbReference type="InterPro" id="IPR018391">
    <property type="entry name" value="PQQ_b-propeller_rpt"/>
</dbReference>
<evidence type="ECO:0000256" key="6">
    <source>
        <dbReference type="ARBA" id="ARBA00022989"/>
    </source>
</evidence>
<evidence type="ECO:0000256" key="5">
    <source>
        <dbReference type="ARBA" id="ARBA00022824"/>
    </source>
</evidence>
<dbReference type="EMBL" id="JAJSOW010000108">
    <property type="protein sequence ID" value="KAI9154335.1"/>
    <property type="molecule type" value="Genomic_DNA"/>
</dbReference>
<evidence type="ECO:0000256" key="9">
    <source>
        <dbReference type="ARBA" id="ARBA00038028"/>
    </source>
</evidence>
<gene>
    <name evidence="15" type="ORF">LWI28_024629</name>
</gene>
<feature type="transmembrane region" description="Helical" evidence="13">
    <location>
        <begin position="704"/>
        <end position="726"/>
    </location>
</feature>
<name>A0AAD5I7D1_ACENE</name>
<keyword evidence="4" id="KW-0378">Hydrolase</keyword>
<evidence type="ECO:0000256" key="12">
    <source>
        <dbReference type="SAM" id="MobiDB-lite"/>
    </source>
</evidence>
<evidence type="ECO:0000256" key="11">
    <source>
        <dbReference type="ARBA" id="ARBA00049507"/>
    </source>
</evidence>
<dbReference type="GO" id="GO:0010183">
    <property type="term" value="P:pollen tube guidance"/>
    <property type="evidence" value="ECO:0007669"/>
    <property type="project" value="TreeGrafter"/>
</dbReference>
<comment type="caution">
    <text evidence="15">The sequence shown here is derived from an EMBL/GenBank/DDBJ whole genome shotgun (WGS) entry which is preliminary data.</text>
</comment>
<evidence type="ECO:0000256" key="4">
    <source>
        <dbReference type="ARBA" id="ARBA00022801"/>
    </source>
</evidence>
<reference evidence="15" key="2">
    <citation type="submission" date="2023-02" db="EMBL/GenBank/DDBJ databases">
        <authorList>
            <person name="Swenson N.G."/>
            <person name="Wegrzyn J.L."/>
            <person name="Mcevoy S.L."/>
        </authorList>
    </citation>
    <scope>NUCLEOTIDE SEQUENCE</scope>
    <source>
        <strain evidence="15">91603</strain>
        <tissue evidence="15">Leaf</tissue>
    </source>
</reference>
<dbReference type="PANTHER" id="PTHR37253">
    <property type="entry name" value="PROTEIN GAMETE EXPRESSED 3"/>
    <property type="match status" value="1"/>
</dbReference>
<feature type="domain" description="BD-FAE-like" evidence="14">
    <location>
        <begin position="72"/>
        <end position="281"/>
    </location>
</feature>
<dbReference type="FunFam" id="2.130.10.10:FF:001929">
    <property type="entry name" value="Protein GAMETE EXPRESSED 3"/>
    <property type="match status" value="1"/>
</dbReference>
<dbReference type="AlphaFoldDB" id="A0AAD5I7D1"/>
<dbReference type="GO" id="GO:0005789">
    <property type="term" value="C:endoplasmic reticulum membrane"/>
    <property type="evidence" value="ECO:0007669"/>
    <property type="project" value="UniProtKB-SubCell"/>
</dbReference>
<keyword evidence="3 13" id="KW-0812">Transmembrane</keyword>
<dbReference type="Proteomes" id="UP001064489">
    <property type="component" value="Chromosome 11"/>
</dbReference>
<reference evidence="15" key="1">
    <citation type="journal article" date="2022" name="Plant J.">
        <title>Strategies of tolerance reflected in two North American maple genomes.</title>
        <authorList>
            <person name="McEvoy S.L."/>
            <person name="Sezen U.U."/>
            <person name="Trouern-Trend A."/>
            <person name="McMahon S.M."/>
            <person name="Schaberg P.G."/>
            <person name="Yang J."/>
            <person name="Wegrzyn J.L."/>
            <person name="Swenson N.G."/>
        </authorList>
    </citation>
    <scope>NUCLEOTIDE SEQUENCE</scope>
    <source>
        <strain evidence="15">91603</strain>
    </source>
</reference>
<dbReference type="EC" id="3.1.1.n2" evidence="10"/>
<keyword evidence="16" id="KW-1185">Reference proteome</keyword>
<keyword evidence="5" id="KW-0256">Endoplasmic reticulum</keyword>
<dbReference type="SUPFAM" id="SSF53474">
    <property type="entry name" value="alpha/beta-Hydrolases"/>
    <property type="match status" value="1"/>
</dbReference>